<keyword evidence="5" id="KW-1185">Reference proteome</keyword>
<evidence type="ECO:0000256" key="2">
    <source>
        <dbReference type="ARBA" id="ARBA00022679"/>
    </source>
</evidence>
<dbReference type="SUPFAM" id="SSF53448">
    <property type="entry name" value="Nucleotide-diphospho-sugar transferases"/>
    <property type="match status" value="1"/>
</dbReference>
<reference evidence="4 5" key="1">
    <citation type="submission" date="2024-04" db="EMBL/GenBank/DDBJ databases">
        <title>Human intestinal bacterial collection.</title>
        <authorList>
            <person name="Pauvert C."/>
            <person name="Hitch T.C.A."/>
            <person name="Clavel T."/>
        </authorList>
    </citation>
    <scope>NUCLEOTIDE SEQUENCE [LARGE SCALE GENOMIC DNA]</scope>
    <source>
        <strain evidence="4 5">CLA-AA-H141</strain>
    </source>
</reference>
<dbReference type="Proteomes" id="UP001482186">
    <property type="component" value="Unassembled WGS sequence"/>
</dbReference>
<protein>
    <submittedName>
        <fullName evidence="4">Glycosyltransferase</fullName>
        <ecNumber evidence="4">2.4.-.-</ecNumber>
    </submittedName>
</protein>
<dbReference type="Pfam" id="PF00535">
    <property type="entry name" value="Glycos_transf_2"/>
    <property type="match status" value="1"/>
</dbReference>
<dbReference type="InterPro" id="IPR001173">
    <property type="entry name" value="Glyco_trans_2-like"/>
</dbReference>
<dbReference type="GO" id="GO:0016757">
    <property type="term" value="F:glycosyltransferase activity"/>
    <property type="evidence" value="ECO:0007669"/>
    <property type="project" value="UniProtKB-KW"/>
</dbReference>
<accession>A0ABV1EJU1</accession>
<dbReference type="RefSeq" id="WP_021944874.1">
    <property type="nucleotide sequence ID" value="NZ_JBBNFM010000005.1"/>
</dbReference>
<proteinExistence type="predicted"/>
<evidence type="ECO:0000313" key="4">
    <source>
        <dbReference type="EMBL" id="MEQ2454197.1"/>
    </source>
</evidence>
<dbReference type="PANTHER" id="PTHR22916:SF51">
    <property type="entry name" value="GLYCOSYLTRANSFERASE EPSH-RELATED"/>
    <property type="match status" value="1"/>
</dbReference>
<evidence type="ECO:0000313" key="5">
    <source>
        <dbReference type="Proteomes" id="UP001482186"/>
    </source>
</evidence>
<dbReference type="PANTHER" id="PTHR22916">
    <property type="entry name" value="GLYCOSYLTRANSFERASE"/>
    <property type="match status" value="1"/>
</dbReference>
<comment type="caution">
    <text evidence="4">The sequence shown here is derived from an EMBL/GenBank/DDBJ whole genome shotgun (WGS) entry which is preliminary data.</text>
</comment>
<dbReference type="InterPro" id="IPR029044">
    <property type="entry name" value="Nucleotide-diphossugar_trans"/>
</dbReference>
<sequence length="329" mass="37121">MKPKVSIIIPVYKVEKFLTRCLDSVLGQTLKEIEIILVDDGSPDNCGNICDEYAAKDKRVIVIHKKNAGVSAARNSGLEVASGEFVGFVDSDDYVAATMFEDMYRQAVLADAEMAMCQFAITDGATDQLVHRSSGDDFNVLKFDNKKAFELIADFSRPVQVTVWNKLFKRELIQNLRFDTSKRMAEDLEFLMRAMFKSKTIVYVPYVLYAYYAQREGAATYNAGHSMDWYYEQNSNVTFIMDEVAQNCASMKKLAIGYKCVNGDLSIANAMVRAGKLDSEAVKLVKKELKNSIWEIMTSELHAVKKIQMLLFIVSPALYMKVMKKKLVG</sequence>
<feature type="domain" description="Glycosyltransferase 2-like" evidence="3">
    <location>
        <begin position="6"/>
        <end position="141"/>
    </location>
</feature>
<keyword evidence="1 4" id="KW-0328">Glycosyltransferase</keyword>
<dbReference type="CDD" id="cd00761">
    <property type="entry name" value="Glyco_tranf_GTA_type"/>
    <property type="match status" value="1"/>
</dbReference>
<evidence type="ECO:0000259" key="3">
    <source>
        <dbReference type="Pfam" id="PF00535"/>
    </source>
</evidence>
<evidence type="ECO:0000256" key="1">
    <source>
        <dbReference type="ARBA" id="ARBA00022676"/>
    </source>
</evidence>
<dbReference type="EMBL" id="JBBNFM010000005">
    <property type="protein sequence ID" value="MEQ2454197.1"/>
    <property type="molecule type" value="Genomic_DNA"/>
</dbReference>
<gene>
    <name evidence="4" type="ORF">AAAT04_09120</name>
</gene>
<dbReference type="Gene3D" id="3.90.550.10">
    <property type="entry name" value="Spore Coat Polysaccharide Biosynthesis Protein SpsA, Chain A"/>
    <property type="match status" value="1"/>
</dbReference>
<organism evidence="4 5">
    <name type="scientific">Coprococcus ammoniilyticus</name>
    <dbReference type="NCBI Taxonomy" id="2981785"/>
    <lineage>
        <taxon>Bacteria</taxon>
        <taxon>Bacillati</taxon>
        <taxon>Bacillota</taxon>
        <taxon>Clostridia</taxon>
        <taxon>Lachnospirales</taxon>
        <taxon>Lachnospiraceae</taxon>
        <taxon>Coprococcus</taxon>
    </lineage>
</organism>
<name>A0ABV1EJU1_9FIRM</name>
<dbReference type="EC" id="2.4.-.-" evidence="4"/>
<keyword evidence="2 4" id="KW-0808">Transferase</keyword>